<evidence type="ECO:0000313" key="6">
    <source>
        <dbReference type="EMBL" id="MBD5781482.1"/>
    </source>
</evidence>
<dbReference type="GO" id="GO:0016646">
    <property type="term" value="F:oxidoreductase activity, acting on the CH-NH group of donors, NAD or NADP as acceptor"/>
    <property type="evidence" value="ECO:0007669"/>
    <property type="project" value="UniProtKB-ARBA"/>
</dbReference>
<keyword evidence="3" id="KW-0288">FMN</keyword>
<comment type="cofactor">
    <cofactor evidence="1">
        <name>FMN</name>
        <dbReference type="ChEBI" id="CHEBI:58210"/>
    </cofactor>
</comment>
<sequence length="200" mass="21575">MEIDLPNLEAIERYKFLTSVVVPRPIAWVTSSSPEGGVNAAPFSFFNVFGSKPPLVVLGIGNRPDTGEPKDTVLNIKASGQFVIHTVSEGQAEQMVKTSTALPREDSELAAYGLDTVPSQKVAPPRIAGAPVALECELHSIQEIGQNRLIVAQVVHASIDDAFYDPKTGYVDAAAMQLVGRMHGPNGYCRTDSLFEIERP</sequence>
<dbReference type="PANTHER" id="PTHR33798:SF5">
    <property type="entry name" value="FLAVIN REDUCTASE LIKE DOMAIN-CONTAINING PROTEIN"/>
    <property type="match status" value="1"/>
</dbReference>
<feature type="domain" description="Flavin reductase like" evidence="5">
    <location>
        <begin position="19"/>
        <end position="172"/>
    </location>
</feature>
<evidence type="ECO:0000256" key="2">
    <source>
        <dbReference type="ARBA" id="ARBA00022630"/>
    </source>
</evidence>
<proteinExistence type="inferred from homology"/>
<dbReference type="Pfam" id="PF01613">
    <property type="entry name" value="Flavin_Reduct"/>
    <property type="match status" value="1"/>
</dbReference>
<dbReference type="Proteomes" id="UP000622317">
    <property type="component" value="Unassembled WGS sequence"/>
</dbReference>
<dbReference type="InterPro" id="IPR012349">
    <property type="entry name" value="Split_barrel_FMN-bd"/>
</dbReference>
<dbReference type="GO" id="GO:0010181">
    <property type="term" value="F:FMN binding"/>
    <property type="evidence" value="ECO:0007669"/>
    <property type="project" value="InterPro"/>
</dbReference>
<dbReference type="EMBL" id="JACYFG010000042">
    <property type="protein sequence ID" value="MBD5781482.1"/>
    <property type="molecule type" value="Genomic_DNA"/>
</dbReference>
<gene>
    <name evidence="6" type="ORF">IEN85_18420</name>
</gene>
<protein>
    <submittedName>
        <fullName evidence="6">Flavin reductase family protein</fullName>
    </submittedName>
</protein>
<evidence type="ECO:0000313" key="7">
    <source>
        <dbReference type="Proteomes" id="UP000622317"/>
    </source>
</evidence>
<dbReference type="InterPro" id="IPR002563">
    <property type="entry name" value="Flavin_Rdtase-like_dom"/>
</dbReference>
<evidence type="ECO:0000256" key="3">
    <source>
        <dbReference type="ARBA" id="ARBA00022643"/>
    </source>
</evidence>
<dbReference type="Gene3D" id="2.30.110.10">
    <property type="entry name" value="Electron Transport, Fmn-binding Protein, Chain A"/>
    <property type="match status" value="1"/>
</dbReference>
<comment type="similarity">
    <text evidence="4">Belongs to the flavoredoxin family.</text>
</comment>
<organism evidence="6 7">
    <name type="scientific">Pelagicoccus enzymogenes</name>
    <dbReference type="NCBI Taxonomy" id="2773457"/>
    <lineage>
        <taxon>Bacteria</taxon>
        <taxon>Pseudomonadati</taxon>
        <taxon>Verrucomicrobiota</taxon>
        <taxon>Opitutia</taxon>
        <taxon>Puniceicoccales</taxon>
        <taxon>Pelagicoccaceae</taxon>
        <taxon>Pelagicoccus</taxon>
    </lineage>
</organism>
<name>A0A927IGS3_9BACT</name>
<accession>A0A927IGS3</accession>
<dbReference type="SUPFAM" id="SSF50475">
    <property type="entry name" value="FMN-binding split barrel"/>
    <property type="match status" value="1"/>
</dbReference>
<evidence type="ECO:0000256" key="1">
    <source>
        <dbReference type="ARBA" id="ARBA00001917"/>
    </source>
</evidence>
<evidence type="ECO:0000256" key="4">
    <source>
        <dbReference type="ARBA" id="ARBA00038054"/>
    </source>
</evidence>
<dbReference type="AlphaFoldDB" id="A0A927IGS3"/>
<keyword evidence="2" id="KW-0285">Flavoprotein</keyword>
<dbReference type="PANTHER" id="PTHR33798">
    <property type="entry name" value="FLAVOPROTEIN OXYGENASE"/>
    <property type="match status" value="1"/>
</dbReference>
<dbReference type="SMART" id="SM00903">
    <property type="entry name" value="Flavin_Reduct"/>
    <property type="match status" value="1"/>
</dbReference>
<evidence type="ECO:0000259" key="5">
    <source>
        <dbReference type="SMART" id="SM00903"/>
    </source>
</evidence>
<dbReference type="RefSeq" id="WP_191618580.1">
    <property type="nucleotide sequence ID" value="NZ_JACYFG010000042.1"/>
</dbReference>
<comment type="caution">
    <text evidence="6">The sequence shown here is derived from an EMBL/GenBank/DDBJ whole genome shotgun (WGS) entry which is preliminary data.</text>
</comment>
<keyword evidence="7" id="KW-1185">Reference proteome</keyword>
<reference evidence="6" key="1">
    <citation type="submission" date="2020-09" db="EMBL/GenBank/DDBJ databases">
        <title>Pelagicoccus enzymogenes sp. nov. with an EPS production, isolated from marine sediment.</title>
        <authorList>
            <person name="Feng X."/>
        </authorList>
    </citation>
    <scope>NUCLEOTIDE SEQUENCE</scope>
    <source>
        <strain evidence="6">NFK12</strain>
    </source>
</reference>